<dbReference type="AlphaFoldDB" id="A0A1L8RFD0"/>
<evidence type="ECO:0000313" key="3">
    <source>
        <dbReference type="Proteomes" id="UP000181884"/>
    </source>
</evidence>
<protein>
    <recommendedName>
        <fullName evidence="4">Alpha/beta hydrolase</fullName>
    </recommendedName>
</protein>
<feature type="chain" id="PRO_5038600865" description="Alpha/beta hydrolase" evidence="1">
    <location>
        <begin position="25"/>
        <end position="263"/>
    </location>
</feature>
<dbReference type="Proteomes" id="UP000181884">
    <property type="component" value="Unassembled WGS sequence"/>
</dbReference>
<dbReference type="EMBL" id="JXKH01000004">
    <property type="protein sequence ID" value="OJG18433.1"/>
    <property type="molecule type" value="Genomic_DNA"/>
</dbReference>
<sequence length="263" mass="28773">MNMKRSILLLLLSLSLWIATPTSSANQVVTTLEVKPTVLVPGTGGDVDRFDEFIADIAQKEQIEVVKMTVHTDDTITMTGTISNQAKRPIIVVGFEDASDPALPEQSRWLALALRKAQYLFHFTHFDYIGHSNGGLVATGYLENQQAGDPQMDHLVTLGTPFNDVGFDYNDTGVTFTDLKEESPLYSLYDEEQEAISADLAMLNVAGTSEGDSDAVVPVTSVAAGRIFYGNCEEYQEMTADANHSDLVTDPQVEAAIADFLEW</sequence>
<proteinExistence type="predicted"/>
<dbReference type="SUPFAM" id="SSF53474">
    <property type="entry name" value="alpha/beta-Hydrolases"/>
    <property type="match status" value="1"/>
</dbReference>
<keyword evidence="1" id="KW-0732">Signal</keyword>
<evidence type="ECO:0000256" key="1">
    <source>
        <dbReference type="SAM" id="SignalP"/>
    </source>
</evidence>
<dbReference type="InterPro" id="IPR010315">
    <property type="entry name" value="DUF915_hydro-like"/>
</dbReference>
<comment type="caution">
    <text evidence="2">The sequence shown here is derived from an EMBL/GenBank/DDBJ whole genome shotgun (WGS) entry which is preliminary data.</text>
</comment>
<reference evidence="2 3" key="1">
    <citation type="submission" date="2014-12" db="EMBL/GenBank/DDBJ databases">
        <title>Draft genome sequences of 29 type strains of Enterococci.</title>
        <authorList>
            <person name="Zhong Z."/>
            <person name="Sun Z."/>
            <person name="Liu W."/>
            <person name="Zhang W."/>
            <person name="Zhang H."/>
        </authorList>
    </citation>
    <scope>NUCLEOTIDE SEQUENCE [LARGE SCALE GENOMIC DNA]</scope>
    <source>
        <strain evidence="2 3">DSM 17029</strain>
    </source>
</reference>
<accession>A0A1L8RFD0</accession>
<keyword evidence="3" id="KW-1185">Reference proteome</keyword>
<dbReference type="InterPro" id="IPR029058">
    <property type="entry name" value="AB_hydrolase_fold"/>
</dbReference>
<evidence type="ECO:0008006" key="4">
    <source>
        <dbReference type="Google" id="ProtNLM"/>
    </source>
</evidence>
<gene>
    <name evidence="2" type="ORF">RU97_GL001830</name>
</gene>
<organism evidence="2 3">
    <name type="scientific">Enterococcus canis</name>
    <dbReference type="NCBI Taxonomy" id="214095"/>
    <lineage>
        <taxon>Bacteria</taxon>
        <taxon>Bacillati</taxon>
        <taxon>Bacillota</taxon>
        <taxon>Bacilli</taxon>
        <taxon>Lactobacillales</taxon>
        <taxon>Enterococcaceae</taxon>
        <taxon>Enterococcus</taxon>
    </lineage>
</organism>
<dbReference type="Pfam" id="PF06028">
    <property type="entry name" value="DUF915"/>
    <property type="match status" value="1"/>
</dbReference>
<feature type="signal peptide" evidence="1">
    <location>
        <begin position="1"/>
        <end position="24"/>
    </location>
</feature>
<evidence type="ECO:0000313" key="2">
    <source>
        <dbReference type="EMBL" id="OJG18433.1"/>
    </source>
</evidence>
<dbReference type="Gene3D" id="3.40.50.1820">
    <property type="entry name" value="alpha/beta hydrolase"/>
    <property type="match status" value="1"/>
</dbReference>
<name>A0A1L8RFD0_9ENTE</name>
<dbReference type="STRING" id="214095.RU97_GL001830"/>